<dbReference type="STRING" id="161896.UL81_00615"/>
<dbReference type="EMBL" id="CP011311">
    <property type="protein sequence ID" value="AKE38115.1"/>
    <property type="molecule type" value="Genomic_DNA"/>
</dbReference>
<dbReference type="InterPro" id="IPR048052">
    <property type="entry name" value="FM1-like"/>
</dbReference>
<name>A0A0F6QV27_9CORY</name>
<evidence type="ECO:0000313" key="2">
    <source>
        <dbReference type="Proteomes" id="UP000033566"/>
    </source>
</evidence>
<dbReference type="NCBIfam" id="NF033902">
    <property type="entry name" value="iso_D2_wall_anc"/>
    <property type="match status" value="1"/>
</dbReference>
<protein>
    <submittedName>
        <fullName evidence="1">Putative collagen-binding protein</fullName>
    </submittedName>
</protein>
<keyword evidence="2" id="KW-1185">Reference proteome</keyword>
<dbReference type="PATRIC" id="fig|161896.4.peg.123"/>
<sequence>MQRTKTYSKKTAAVSAAFAVALSTGAFGMAINEAPQAAAQSVSTIDDTQQLNLNLHKRIGAETDQQATGEVMENVPGTAVEGVEYTLELVRPLNTAADWQAAAGITNASEATAWEGEGAIPARTAVTNDAGLANFTNLPKGLYKVSETAVPENSGLVPGQPFLVYLPMTNPDNNGWIYDVHAYPKNSEVTIEKTVEDINAQAGQDYN</sequence>
<dbReference type="AlphaFoldDB" id="A0A0F6QV27"/>
<dbReference type="SUPFAM" id="SSF117074">
    <property type="entry name" value="Hypothetical protein PA1324"/>
    <property type="match status" value="1"/>
</dbReference>
<gene>
    <name evidence="1" type="ORF">UL81_00615</name>
</gene>
<dbReference type="Proteomes" id="UP000033566">
    <property type="component" value="Chromosome"/>
</dbReference>
<organism evidence="1 2">
    <name type="scientific">Corynebacterium camporealensis</name>
    <dbReference type="NCBI Taxonomy" id="161896"/>
    <lineage>
        <taxon>Bacteria</taxon>
        <taxon>Bacillati</taxon>
        <taxon>Actinomycetota</taxon>
        <taxon>Actinomycetes</taxon>
        <taxon>Mycobacteriales</taxon>
        <taxon>Corynebacteriaceae</taxon>
        <taxon>Corynebacterium</taxon>
    </lineage>
</organism>
<dbReference type="InterPro" id="IPR032364">
    <property type="entry name" value="GramPos_pilinD1_N"/>
</dbReference>
<dbReference type="KEGG" id="ccj:UL81_00615"/>
<accession>A0A0F6QV27</accession>
<dbReference type="GO" id="GO:0005975">
    <property type="term" value="P:carbohydrate metabolic process"/>
    <property type="evidence" value="ECO:0007669"/>
    <property type="project" value="UniProtKB-ARBA"/>
</dbReference>
<dbReference type="InterPro" id="IPR013783">
    <property type="entry name" value="Ig-like_fold"/>
</dbReference>
<evidence type="ECO:0000313" key="1">
    <source>
        <dbReference type="EMBL" id="AKE38115.1"/>
    </source>
</evidence>
<dbReference type="HOGENOM" id="CLU_1324558_0_0_11"/>
<keyword evidence="1" id="KW-0176">Collagen</keyword>
<reference evidence="1 2" key="1">
    <citation type="journal article" date="2015" name="Genome Announc.">
        <title>Complete Genome Sequence of Corynebacterium camporealensis DSM 44610, Isolated from the Milk of a Manchega Sheep with Subclinical Mastitis.</title>
        <authorList>
            <person name="Ruckert C."/>
            <person name="Albersmeier A."/>
            <person name="Winkler A."/>
            <person name="Tauch A."/>
        </authorList>
    </citation>
    <scope>NUCLEOTIDE SEQUENCE [LARGE SCALE GENOMIC DNA]</scope>
    <source>
        <strain evidence="1 2">DSM 44610</strain>
    </source>
</reference>
<dbReference type="Pfam" id="PF16555">
    <property type="entry name" value="GramPos_pilinD1"/>
    <property type="match status" value="1"/>
</dbReference>
<dbReference type="Gene3D" id="2.60.40.10">
    <property type="entry name" value="Immunoglobulins"/>
    <property type="match status" value="1"/>
</dbReference>
<proteinExistence type="predicted"/>